<feature type="compositionally biased region" description="Basic and acidic residues" evidence="5">
    <location>
        <begin position="315"/>
        <end position="376"/>
    </location>
</feature>
<feature type="transmembrane region" description="Helical" evidence="6">
    <location>
        <begin position="44"/>
        <end position="61"/>
    </location>
</feature>
<protein>
    <recommendedName>
        <fullName evidence="9">DUF1682-domain-containing protein</fullName>
    </recommendedName>
</protein>
<feature type="region of interest" description="Disordered" evidence="5">
    <location>
        <begin position="295"/>
        <end position="390"/>
    </location>
</feature>
<evidence type="ECO:0008006" key="9">
    <source>
        <dbReference type="Google" id="ProtNLM"/>
    </source>
</evidence>
<dbReference type="InterPro" id="IPR012879">
    <property type="entry name" value="CCDC47"/>
</dbReference>
<evidence type="ECO:0000256" key="5">
    <source>
        <dbReference type="SAM" id="MobiDB-lite"/>
    </source>
</evidence>
<proteinExistence type="predicted"/>
<dbReference type="Proteomes" id="UP001497453">
    <property type="component" value="Chromosome 2"/>
</dbReference>
<accession>A0ABP1CYA4</accession>
<keyword evidence="8" id="KW-1185">Reference proteome</keyword>
<dbReference type="EMBL" id="OZ037945">
    <property type="protein sequence ID" value="CAL1700641.1"/>
    <property type="molecule type" value="Genomic_DNA"/>
</dbReference>
<sequence length="390" mass="44153">MALNPLTQLGAFLTPPPVNLSPDYDGLEFRWKMFSFRPALFKNELYFLAAVLFYVAFYFIGKRINEKRANGWFDSHLVFFGTQFSKPVQPGGLTQDGNSDFFAFSTGRRGVRSLHTTFTLRPRHDLFQWVYQFVWGFVQLDYKVGDEVELDFTLRESANIPECVWAVVSKDELKTIKNKRWDLNLTKTTENPNLPPSLSVMSEFADLTDTLFKTHGPLSLPTILSNPAIQPYFRSLSITDQPRTRPQVPIPPSQKSKHVILHLTVPPPSASSLTLPLVTAVFQLIDVISAEGGWGIGKGPSTGKNGIGLNPGLRPETRTKLRKAREEVDKQLKEESEKEKKEEAAEEKTAAKKKAEEERVSKLSAAEQKKALEREKKRAIRKTQGKTKMR</sequence>
<evidence type="ECO:0000313" key="7">
    <source>
        <dbReference type="EMBL" id="CAL1700641.1"/>
    </source>
</evidence>
<reference evidence="8" key="1">
    <citation type="submission" date="2024-04" db="EMBL/GenBank/DDBJ databases">
        <authorList>
            <person name="Shaw F."/>
            <person name="Minotto A."/>
        </authorList>
    </citation>
    <scope>NUCLEOTIDE SEQUENCE [LARGE SCALE GENOMIC DNA]</scope>
</reference>
<evidence type="ECO:0000256" key="6">
    <source>
        <dbReference type="SAM" id="Phobius"/>
    </source>
</evidence>
<dbReference type="PANTHER" id="PTHR12883:SF0">
    <property type="entry name" value="PAT COMPLEX SUBUNIT CCDC47"/>
    <property type="match status" value="1"/>
</dbReference>
<evidence type="ECO:0000256" key="2">
    <source>
        <dbReference type="ARBA" id="ARBA00022692"/>
    </source>
</evidence>
<evidence type="ECO:0000256" key="1">
    <source>
        <dbReference type="ARBA" id="ARBA00004167"/>
    </source>
</evidence>
<evidence type="ECO:0000256" key="3">
    <source>
        <dbReference type="ARBA" id="ARBA00022989"/>
    </source>
</evidence>
<keyword evidence="3 6" id="KW-1133">Transmembrane helix</keyword>
<feature type="compositionally biased region" description="Basic residues" evidence="5">
    <location>
        <begin position="377"/>
        <end position="390"/>
    </location>
</feature>
<organism evidence="7 8">
    <name type="scientific">Somion occarium</name>
    <dbReference type="NCBI Taxonomy" id="3059160"/>
    <lineage>
        <taxon>Eukaryota</taxon>
        <taxon>Fungi</taxon>
        <taxon>Dikarya</taxon>
        <taxon>Basidiomycota</taxon>
        <taxon>Agaricomycotina</taxon>
        <taxon>Agaricomycetes</taxon>
        <taxon>Polyporales</taxon>
        <taxon>Cerrenaceae</taxon>
        <taxon>Somion</taxon>
    </lineage>
</organism>
<evidence type="ECO:0000313" key="8">
    <source>
        <dbReference type="Proteomes" id="UP001497453"/>
    </source>
</evidence>
<keyword evidence="2 6" id="KW-0812">Transmembrane</keyword>
<dbReference type="PANTHER" id="PTHR12883">
    <property type="entry name" value="ADIPOCYTE-SPECIFIC PROTEIN 4-RELATED"/>
    <property type="match status" value="1"/>
</dbReference>
<comment type="subcellular location">
    <subcellularLocation>
        <location evidence="1">Membrane</location>
        <topology evidence="1">Single-pass membrane protein</topology>
    </subcellularLocation>
</comment>
<evidence type="ECO:0000256" key="4">
    <source>
        <dbReference type="ARBA" id="ARBA00023136"/>
    </source>
</evidence>
<gene>
    <name evidence="7" type="ORF">GFSPODELE1_LOCUS3229</name>
</gene>
<keyword evidence="4 6" id="KW-0472">Membrane</keyword>
<dbReference type="Pfam" id="PF07946">
    <property type="entry name" value="CCDC47"/>
    <property type="match status" value="1"/>
</dbReference>
<name>A0ABP1CYA4_9APHY</name>